<dbReference type="InterPro" id="IPR000504">
    <property type="entry name" value="RRM_dom"/>
</dbReference>
<dbReference type="GO" id="GO:0005634">
    <property type="term" value="C:nucleus"/>
    <property type="evidence" value="ECO:0007669"/>
    <property type="project" value="TreeGrafter"/>
</dbReference>
<dbReference type="InterPro" id="IPR012677">
    <property type="entry name" value="Nucleotide-bd_a/b_plait_sf"/>
</dbReference>
<dbReference type="PROSITE" id="PS50102">
    <property type="entry name" value="RRM"/>
    <property type="match status" value="1"/>
</dbReference>
<dbReference type="EMBL" id="KN123414">
    <property type="protein sequence ID" value="KFO25123.1"/>
    <property type="molecule type" value="Genomic_DNA"/>
</dbReference>
<name>A0A091D3N5_FUKDA</name>
<organism evidence="4 5">
    <name type="scientific">Fukomys damarensis</name>
    <name type="common">Damaraland mole rat</name>
    <name type="synonym">Cryptomys damarensis</name>
    <dbReference type="NCBI Taxonomy" id="885580"/>
    <lineage>
        <taxon>Eukaryota</taxon>
        <taxon>Metazoa</taxon>
        <taxon>Chordata</taxon>
        <taxon>Craniata</taxon>
        <taxon>Vertebrata</taxon>
        <taxon>Euteleostomi</taxon>
        <taxon>Mammalia</taxon>
        <taxon>Eutheria</taxon>
        <taxon>Euarchontoglires</taxon>
        <taxon>Glires</taxon>
        <taxon>Rodentia</taxon>
        <taxon>Hystricomorpha</taxon>
        <taxon>Bathyergidae</taxon>
        <taxon>Fukomys</taxon>
    </lineage>
</organism>
<evidence type="ECO:0000313" key="4">
    <source>
        <dbReference type="EMBL" id="KFO25123.1"/>
    </source>
</evidence>
<dbReference type="GO" id="GO:0005737">
    <property type="term" value="C:cytoplasm"/>
    <property type="evidence" value="ECO:0007669"/>
    <property type="project" value="TreeGrafter"/>
</dbReference>
<dbReference type="AlphaFoldDB" id="A0A091D3N5"/>
<evidence type="ECO:0000313" key="5">
    <source>
        <dbReference type="Proteomes" id="UP000028990"/>
    </source>
</evidence>
<evidence type="ECO:0000256" key="1">
    <source>
        <dbReference type="ARBA" id="ARBA00022884"/>
    </source>
</evidence>
<dbReference type="Proteomes" id="UP000028990">
    <property type="component" value="Unassembled WGS sequence"/>
</dbReference>
<dbReference type="Gene3D" id="3.30.70.330">
    <property type="match status" value="1"/>
</dbReference>
<proteinExistence type="predicted"/>
<dbReference type="PANTHER" id="PTHR23003:SF6">
    <property type="entry name" value="HETEROGENEOUS NUCLEAR RIBONUCLEOPROTEIN M"/>
    <property type="match status" value="1"/>
</dbReference>
<accession>A0A091D3N5</accession>
<sequence length="131" mass="14153">MGQTLAWIGSGVERMGLAMGDSGVASFDCAIEMERGNFGGSFTGSFGGAGGHAPGVASKACQMFVRSLPFDFTWKMRKDKFNECGHVLYGKSKGCRVAKFVPPEVAERAYQMMNRKKLSGREADVQISRNA</sequence>
<reference evidence="4 5" key="1">
    <citation type="submission" date="2013-11" db="EMBL/GenBank/DDBJ databases">
        <title>The Damaraland mole rat (Fukomys damarensis) genome and evolution of African mole rats.</title>
        <authorList>
            <person name="Gladyshev V.N."/>
            <person name="Fang X."/>
        </authorList>
    </citation>
    <scope>NUCLEOTIDE SEQUENCE [LARGE SCALE GENOMIC DNA]</scope>
    <source>
        <tissue evidence="4">Liver</tissue>
    </source>
</reference>
<evidence type="ECO:0000259" key="3">
    <source>
        <dbReference type="PROSITE" id="PS50102"/>
    </source>
</evidence>
<dbReference type="SUPFAM" id="SSF54928">
    <property type="entry name" value="RNA-binding domain, RBD"/>
    <property type="match status" value="1"/>
</dbReference>
<dbReference type="InterPro" id="IPR035979">
    <property type="entry name" value="RBD_domain_sf"/>
</dbReference>
<keyword evidence="5" id="KW-1185">Reference proteome</keyword>
<dbReference type="FunFam" id="3.30.70.330:FF:000034">
    <property type="entry name" value="heterogeneous nuclear ribonucleoprotein M isoform X1"/>
    <property type="match status" value="1"/>
</dbReference>
<protein>
    <submittedName>
        <fullName evidence="4">Heterogeneous nuclear ribonucleoprotein M</fullName>
    </submittedName>
</protein>
<dbReference type="PANTHER" id="PTHR23003">
    <property type="entry name" value="RNA RECOGNITION MOTIF RRM DOMAIN CONTAINING PROTEIN"/>
    <property type="match status" value="1"/>
</dbReference>
<keyword evidence="1 2" id="KW-0694">RNA-binding</keyword>
<feature type="domain" description="RRM" evidence="3">
    <location>
        <begin position="61"/>
        <end position="130"/>
    </location>
</feature>
<evidence type="ECO:0000256" key="2">
    <source>
        <dbReference type="PROSITE-ProRule" id="PRU00176"/>
    </source>
</evidence>
<gene>
    <name evidence="4" type="ORF">H920_13506</name>
</gene>
<dbReference type="GO" id="GO:1990904">
    <property type="term" value="C:ribonucleoprotein complex"/>
    <property type="evidence" value="ECO:0007669"/>
    <property type="project" value="UniProtKB-KW"/>
</dbReference>
<dbReference type="Pfam" id="PF00076">
    <property type="entry name" value="RRM_1"/>
    <property type="match status" value="1"/>
</dbReference>
<dbReference type="GO" id="GO:0003729">
    <property type="term" value="F:mRNA binding"/>
    <property type="evidence" value="ECO:0007669"/>
    <property type="project" value="TreeGrafter"/>
</dbReference>
<keyword evidence="4" id="KW-0687">Ribonucleoprotein</keyword>
<dbReference type="InterPro" id="IPR050374">
    <property type="entry name" value="RRT5_SRSF_SR"/>
</dbReference>